<evidence type="ECO:0000256" key="5">
    <source>
        <dbReference type="ARBA" id="ARBA00022729"/>
    </source>
</evidence>
<evidence type="ECO:0000313" key="10">
    <source>
        <dbReference type="Ensembl" id="ENSTGEP00000018984.1"/>
    </source>
</evidence>
<sequence length="250" mass="28519">MFLVPGGREKKKTAPGAGRALASCSPFPLLPSGFSPGSWTCLILAIALLCLPWPQEGSAFPTIPLSWLFNNAILRAHHLHKLAFDTYQKFEEAYISKEQKYSFLRNPQTSFCFSESIPTPSNREETQQKSNLELLRISLLLIQSWLEPVQFLRSVFTNKLVYGASNFNVYLYLTNLEEGIQTLMWRLDDGSPRTGQIFKQTYSKFDTNSHNDDTLLKNYGLLYCFRKDMNKVETFLRTVQCRAVEGSCGF</sequence>
<dbReference type="GO" id="GO:0031667">
    <property type="term" value="P:response to nutrient levels"/>
    <property type="evidence" value="ECO:0007669"/>
    <property type="project" value="TreeGrafter"/>
</dbReference>
<reference evidence="10" key="1">
    <citation type="submission" date="2025-08" db="UniProtKB">
        <authorList>
            <consortium name="Ensembl"/>
        </authorList>
    </citation>
    <scope>IDENTIFICATION</scope>
</reference>
<dbReference type="GO" id="GO:0005179">
    <property type="term" value="F:hormone activity"/>
    <property type="evidence" value="ECO:0007669"/>
    <property type="project" value="UniProtKB-KW"/>
</dbReference>
<dbReference type="GO" id="GO:0048513">
    <property type="term" value="P:animal organ development"/>
    <property type="evidence" value="ECO:0007669"/>
    <property type="project" value="TreeGrafter"/>
</dbReference>
<evidence type="ECO:0000256" key="3">
    <source>
        <dbReference type="ARBA" id="ARBA00022525"/>
    </source>
</evidence>
<dbReference type="Proteomes" id="UP000694411">
    <property type="component" value="Unassembled WGS sequence"/>
</dbReference>
<dbReference type="InterPro" id="IPR009079">
    <property type="entry name" value="4_helix_cytokine-like_core"/>
</dbReference>
<dbReference type="PANTHER" id="PTHR11417">
    <property type="entry name" value="SOMATOTROPIN,PROLACTIN"/>
    <property type="match status" value="1"/>
</dbReference>
<accession>A0A8D2F5M1</accession>
<dbReference type="GO" id="GO:0005615">
    <property type="term" value="C:extracellular space"/>
    <property type="evidence" value="ECO:0007669"/>
    <property type="project" value="InterPro"/>
</dbReference>
<keyword evidence="4 9" id="KW-0372">Hormone</keyword>
<dbReference type="GO" id="GO:0060396">
    <property type="term" value="P:growth hormone receptor signaling pathway"/>
    <property type="evidence" value="ECO:0007669"/>
    <property type="project" value="TreeGrafter"/>
</dbReference>
<evidence type="ECO:0000313" key="11">
    <source>
        <dbReference type="Proteomes" id="UP000694411"/>
    </source>
</evidence>
<keyword evidence="8" id="KW-0479">Metal-binding</keyword>
<dbReference type="GO" id="GO:0046427">
    <property type="term" value="P:positive regulation of receptor signaling pathway via JAK-STAT"/>
    <property type="evidence" value="ECO:0007669"/>
    <property type="project" value="TreeGrafter"/>
</dbReference>
<dbReference type="InterPro" id="IPR034975">
    <property type="entry name" value="Somatotropin"/>
</dbReference>
<keyword evidence="8" id="KW-0862">Zinc</keyword>
<dbReference type="InterPro" id="IPR018116">
    <property type="entry name" value="Somatotropin_CS"/>
</dbReference>
<dbReference type="GO" id="GO:0008083">
    <property type="term" value="F:growth factor activity"/>
    <property type="evidence" value="ECO:0007669"/>
    <property type="project" value="TreeGrafter"/>
</dbReference>
<evidence type="ECO:0000256" key="4">
    <source>
        <dbReference type="ARBA" id="ARBA00022702"/>
    </source>
</evidence>
<reference evidence="10" key="2">
    <citation type="submission" date="2025-09" db="UniProtKB">
        <authorList>
            <consortium name="Ensembl"/>
        </authorList>
    </citation>
    <scope>IDENTIFICATION</scope>
</reference>
<protein>
    <submittedName>
        <fullName evidence="10">Uncharacterized protein</fullName>
    </submittedName>
</protein>
<keyword evidence="3" id="KW-0964">Secreted</keyword>
<keyword evidence="11" id="KW-1185">Reference proteome</keyword>
<dbReference type="PRINTS" id="PR00836">
    <property type="entry name" value="SOMATOTROPIN"/>
</dbReference>
<dbReference type="PROSITE" id="PS00266">
    <property type="entry name" value="SOMATOTROPIN_1"/>
    <property type="match status" value="1"/>
</dbReference>
<dbReference type="GO" id="GO:0005737">
    <property type="term" value="C:cytoplasm"/>
    <property type="evidence" value="ECO:0007669"/>
    <property type="project" value="UniProtKB-ARBA"/>
</dbReference>
<proteinExistence type="inferred from homology"/>
<keyword evidence="6" id="KW-1015">Disulfide bond</keyword>
<organism evidence="10 11">
    <name type="scientific">Theropithecus gelada</name>
    <name type="common">Gelada baboon</name>
    <dbReference type="NCBI Taxonomy" id="9565"/>
    <lineage>
        <taxon>Eukaryota</taxon>
        <taxon>Metazoa</taxon>
        <taxon>Chordata</taxon>
        <taxon>Craniata</taxon>
        <taxon>Vertebrata</taxon>
        <taxon>Euteleostomi</taxon>
        <taxon>Mammalia</taxon>
        <taxon>Eutheria</taxon>
        <taxon>Euarchontoglires</taxon>
        <taxon>Primates</taxon>
        <taxon>Haplorrhini</taxon>
        <taxon>Catarrhini</taxon>
        <taxon>Cercopithecidae</taxon>
        <taxon>Cercopithecinae</taxon>
        <taxon>Theropithecus</taxon>
    </lineage>
</organism>
<dbReference type="GO" id="GO:0005131">
    <property type="term" value="F:growth hormone receptor binding"/>
    <property type="evidence" value="ECO:0007669"/>
    <property type="project" value="InterPro"/>
</dbReference>
<comment type="function">
    <text evidence="7">Plays an important role in growth control. Its major role in stimulating body growth is to stimulate the liver and other tissues to secrete IGF1. It stimulates both the differentiation and proliferation of myoblasts. It also stimulates amino acid uptake and protein synthesis in muscle and other tissues.</text>
</comment>
<dbReference type="PANTHER" id="PTHR11417:SF2">
    <property type="entry name" value="SOMATOTROPIN"/>
    <property type="match status" value="1"/>
</dbReference>
<evidence type="ECO:0000256" key="8">
    <source>
        <dbReference type="PIRSR" id="PIRSR601400-1"/>
    </source>
</evidence>
<dbReference type="CDD" id="cd10285">
    <property type="entry name" value="somatotropin_like"/>
    <property type="match status" value="1"/>
</dbReference>
<dbReference type="GO" id="GO:0012505">
    <property type="term" value="C:endomembrane system"/>
    <property type="evidence" value="ECO:0007669"/>
    <property type="project" value="UniProtKB-ARBA"/>
</dbReference>
<keyword evidence="5" id="KW-0732">Signal</keyword>
<dbReference type="PROSITE" id="PS00338">
    <property type="entry name" value="SOMATOTROPIN_2"/>
    <property type="match status" value="1"/>
</dbReference>
<dbReference type="GO" id="GO:0045927">
    <property type="term" value="P:positive regulation of growth"/>
    <property type="evidence" value="ECO:0007669"/>
    <property type="project" value="TreeGrafter"/>
</dbReference>
<dbReference type="InterPro" id="IPR001400">
    <property type="entry name" value="Somatotropin/Prolactin"/>
</dbReference>
<feature type="binding site" evidence="8">
    <location>
        <position position="233"/>
    </location>
    <ligand>
        <name>Zn(2+)</name>
        <dbReference type="ChEBI" id="CHEBI:29105"/>
    </ligand>
</feature>
<name>A0A8D2F5M1_THEGE</name>
<evidence type="ECO:0000256" key="1">
    <source>
        <dbReference type="ARBA" id="ARBA00004613"/>
    </source>
</evidence>
<dbReference type="Pfam" id="PF00103">
    <property type="entry name" value="Hormone_1"/>
    <property type="match status" value="1"/>
</dbReference>
<dbReference type="SUPFAM" id="SSF47266">
    <property type="entry name" value="4-helical cytokines"/>
    <property type="match status" value="1"/>
</dbReference>
<dbReference type="Gene3D" id="1.20.1250.10">
    <property type="match status" value="1"/>
</dbReference>
<evidence type="ECO:0000256" key="7">
    <source>
        <dbReference type="ARBA" id="ARBA00049615"/>
    </source>
</evidence>
<evidence type="ECO:0000256" key="2">
    <source>
        <dbReference type="ARBA" id="ARBA00008474"/>
    </source>
</evidence>
<evidence type="ECO:0000256" key="6">
    <source>
        <dbReference type="ARBA" id="ARBA00023157"/>
    </source>
</evidence>
<dbReference type="AlphaFoldDB" id="A0A8D2F5M1"/>
<dbReference type="GO" id="GO:0046872">
    <property type="term" value="F:metal ion binding"/>
    <property type="evidence" value="ECO:0007669"/>
    <property type="project" value="UniProtKB-KW"/>
</dbReference>
<comment type="subcellular location">
    <subcellularLocation>
        <location evidence="1 9">Secreted</location>
    </subcellularLocation>
</comment>
<comment type="similarity">
    <text evidence="2 9">Belongs to the somatotropin/prolactin family.</text>
</comment>
<feature type="binding site" evidence="8">
    <location>
        <position position="77"/>
    </location>
    <ligand>
        <name>Zn(2+)</name>
        <dbReference type="ChEBI" id="CHEBI:29105"/>
    </ligand>
</feature>
<evidence type="ECO:0000256" key="9">
    <source>
        <dbReference type="RuleBase" id="RU003618"/>
    </source>
</evidence>
<dbReference type="FunFam" id="1.20.1250.10:FF:000012">
    <property type="entry name" value="Growth hormone 1"/>
    <property type="match status" value="1"/>
</dbReference>
<dbReference type="Ensembl" id="ENSTGET00000022600.1">
    <property type="protein sequence ID" value="ENSTGEP00000018984.1"/>
    <property type="gene ID" value="ENSTGEG00000015163.1"/>
</dbReference>